<dbReference type="AlphaFoldDB" id="A0A150GUE5"/>
<dbReference type="GO" id="GO:0071944">
    <property type="term" value="C:cell periphery"/>
    <property type="evidence" value="ECO:0007669"/>
    <property type="project" value="TreeGrafter"/>
</dbReference>
<sequence length="566" mass="60701">MAQQPTAVEPVAPHWSSCVWPQLPPELAERIVGCLDRSEIFASFRRVNKATARHFRGPQHTRVRLSEPVPPHAFAAHWLAPGATRDLNLERRRQLVRLVAASGVQANLEVALQAAGFVGAVAEAFEAAAGAGHLPLCQWLQDYSRNRPDYYWAPCKDHVAFLAAANKGHRHVCEWVPPPEDREPSDAAIVAAARGGLADLALRLLRSSRSITVDNEYLCGVAHGCNLAVLQRAWQRLGNRKPHCLISAAAGSPTPDWAAKVEYLEACGCPRSAMAVATAAALPDDGQALARVTWLRARGYPLEPDALWAAARRGNTAALQVLLAEAPADLVRPVPPSAVHSVAMGGHLAALQALHAAGCPIHWKLYEAAFGAAVGGHLHVLAWVLDEPWPEEDRPLLLERPDLFALAARSGSVELMAWLRGRGCPLDGDAFPEAVKAGCAAALEWLVGQGCPIEEDGHPYVVACANNGDLATVRCLARLGVPWGPTGRVFLDAATKGRPDNHIPTSLPLLRSLLEAGCPVDLTALAGSVADWRERIWPLRDYQVLGLVVDHVYGSGPAQCPAGKDP</sequence>
<organism evidence="1 2">
    <name type="scientific">Gonium pectorale</name>
    <name type="common">Green alga</name>
    <dbReference type="NCBI Taxonomy" id="33097"/>
    <lineage>
        <taxon>Eukaryota</taxon>
        <taxon>Viridiplantae</taxon>
        <taxon>Chlorophyta</taxon>
        <taxon>core chlorophytes</taxon>
        <taxon>Chlorophyceae</taxon>
        <taxon>CS clade</taxon>
        <taxon>Chlamydomonadales</taxon>
        <taxon>Volvocaceae</taxon>
        <taxon>Gonium</taxon>
    </lineage>
</organism>
<dbReference type="GO" id="GO:0005783">
    <property type="term" value="C:endoplasmic reticulum"/>
    <property type="evidence" value="ECO:0007669"/>
    <property type="project" value="TreeGrafter"/>
</dbReference>
<dbReference type="PANTHER" id="PTHR12393">
    <property type="entry name" value="SPHINGOMYELIN PHOSPHODIESTERASE RELATED"/>
    <property type="match status" value="1"/>
</dbReference>
<gene>
    <name evidence="1" type="ORF">GPECTOR_7g946</name>
</gene>
<comment type="caution">
    <text evidence="1">The sequence shown here is derived from an EMBL/GenBank/DDBJ whole genome shotgun (WGS) entry which is preliminary data.</text>
</comment>
<proteinExistence type="predicted"/>
<protein>
    <recommendedName>
        <fullName evidence="3">F-box domain-containing protein</fullName>
    </recommendedName>
</protein>
<dbReference type="InterPro" id="IPR036770">
    <property type="entry name" value="Ankyrin_rpt-contain_sf"/>
</dbReference>
<name>A0A150GUE5_GONPE</name>
<dbReference type="GO" id="GO:0046513">
    <property type="term" value="P:ceramide biosynthetic process"/>
    <property type="evidence" value="ECO:0007669"/>
    <property type="project" value="TreeGrafter"/>
</dbReference>
<keyword evidence="2" id="KW-1185">Reference proteome</keyword>
<accession>A0A150GUE5</accession>
<evidence type="ECO:0000313" key="2">
    <source>
        <dbReference type="Proteomes" id="UP000075714"/>
    </source>
</evidence>
<dbReference type="PANTHER" id="PTHR12393:SF6">
    <property type="entry name" value="SPHINGOMYELIN PHOSPHODIESTERASE 2"/>
    <property type="match status" value="1"/>
</dbReference>
<evidence type="ECO:0008006" key="3">
    <source>
        <dbReference type="Google" id="ProtNLM"/>
    </source>
</evidence>
<dbReference type="GO" id="GO:0016020">
    <property type="term" value="C:membrane"/>
    <property type="evidence" value="ECO:0007669"/>
    <property type="project" value="TreeGrafter"/>
</dbReference>
<evidence type="ECO:0000313" key="1">
    <source>
        <dbReference type="EMBL" id="KXZ53496.1"/>
    </source>
</evidence>
<dbReference type="GO" id="GO:0004620">
    <property type="term" value="F:phospholipase activity"/>
    <property type="evidence" value="ECO:0007669"/>
    <property type="project" value="TreeGrafter"/>
</dbReference>
<dbReference type="Proteomes" id="UP000075714">
    <property type="component" value="Unassembled WGS sequence"/>
</dbReference>
<reference evidence="2" key="1">
    <citation type="journal article" date="2016" name="Nat. Commun.">
        <title>The Gonium pectorale genome demonstrates co-option of cell cycle regulation during the evolution of multicellularity.</title>
        <authorList>
            <person name="Hanschen E.R."/>
            <person name="Marriage T.N."/>
            <person name="Ferris P.J."/>
            <person name="Hamaji T."/>
            <person name="Toyoda A."/>
            <person name="Fujiyama A."/>
            <person name="Neme R."/>
            <person name="Noguchi H."/>
            <person name="Minakuchi Y."/>
            <person name="Suzuki M."/>
            <person name="Kawai-Toyooka H."/>
            <person name="Smith D.R."/>
            <person name="Sparks H."/>
            <person name="Anderson J."/>
            <person name="Bakaric R."/>
            <person name="Luria V."/>
            <person name="Karger A."/>
            <person name="Kirschner M.W."/>
            <person name="Durand P.M."/>
            <person name="Michod R.E."/>
            <person name="Nozaki H."/>
            <person name="Olson B.J."/>
        </authorList>
    </citation>
    <scope>NUCLEOTIDE SEQUENCE [LARGE SCALE GENOMIC DNA]</scope>
    <source>
        <strain evidence="2">NIES-2863</strain>
    </source>
</reference>
<dbReference type="GO" id="GO:0030149">
    <property type="term" value="P:sphingolipid catabolic process"/>
    <property type="evidence" value="ECO:0007669"/>
    <property type="project" value="TreeGrafter"/>
</dbReference>
<dbReference type="Gene3D" id="1.25.40.20">
    <property type="entry name" value="Ankyrin repeat-containing domain"/>
    <property type="match status" value="1"/>
</dbReference>
<dbReference type="SUPFAM" id="SSF140860">
    <property type="entry name" value="Pseudo ankyrin repeat-like"/>
    <property type="match status" value="1"/>
</dbReference>
<dbReference type="EMBL" id="LSYV01000008">
    <property type="protein sequence ID" value="KXZ53496.1"/>
    <property type="molecule type" value="Genomic_DNA"/>
</dbReference>